<dbReference type="OrthoDB" id="9814483at2"/>
<keyword evidence="1" id="KW-1133">Transmembrane helix</keyword>
<evidence type="ECO:0000313" key="4">
    <source>
        <dbReference type="Proteomes" id="UP000321389"/>
    </source>
</evidence>
<evidence type="ECO:0000313" key="3">
    <source>
        <dbReference type="EMBL" id="QDZ03031.1"/>
    </source>
</evidence>
<dbReference type="AlphaFoldDB" id="A0A5B8L4V6"/>
<organism evidence="3 4">
    <name type="scientific">Nitratireductor mangrovi</name>
    <dbReference type="NCBI Taxonomy" id="2599600"/>
    <lineage>
        <taxon>Bacteria</taxon>
        <taxon>Pseudomonadati</taxon>
        <taxon>Pseudomonadota</taxon>
        <taxon>Alphaproteobacteria</taxon>
        <taxon>Hyphomicrobiales</taxon>
        <taxon>Phyllobacteriaceae</taxon>
        <taxon>Nitratireductor</taxon>
    </lineage>
</organism>
<protein>
    <submittedName>
        <fullName evidence="3">DedA family protein</fullName>
    </submittedName>
</protein>
<dbReference type="RefSeq" id="WP_146301664.1">
    <property type="nucleotide sequence ID" value="NZ_CP042301.2"/>
</dbReference>
<evidence type="ECO:0000259" key="2">
    <source>
        <dbReference type="Pfam" id="PF09335"/>
    </source>
</evidence>
<name>A0A5B8L4V6_9HYPH</name>
<dbReference type="InterPro" id="IPR032816">
    <property type="entry name" value="VTT_dom"/>
</dbReference>
<gene>
    <name evidence="3" type="ORF">FQ775_23150</name>
</gene>
<dbReference type="PANTHER" id="PTHR42709">
    <property type="entry name" value="ALKALINE PHOSPHATASE LIKE PROTEIN"/>
    <property type="match status" value="1"/>
</dbReference>
<keyword evidence="1" id="KW-0472">Membrane</keyword>
<evidence type="ECO:0000256" key="1">
    <source>
        <dbReference type="SAM" id="Phobius"/>
    </source>
</evidence>
<accession>A0A5B8L4V6</accession>
<dbReference type="Pfam" id="PF09335">
    <property type="entry name" value="VTT_dom"/>
    <property type="match status" value="1"/>
</dbReference>
<proteinExistence type="predicted"/>
<sequence length="145" mass="15182">MEDMAALAGLFGIAFAAATLLPAQSEATLVALQLAGYPAPLLVAVASLGNTLGAVVNWALGRGAERFSGRRWFPVSPASLQRASAWYRKWGRWSLLLSWAPIGGDALTVAAGVLREPFWSFLVLVAIAKTGRYLVLAAATAGLIG</sequence>
<feature type="transmembrane region" description="Helical" evidence="1">
    <location>
        <begin position="93"/>
        <end position="113"/>
    </location>
</feature>
<feature type="transmembrane region" description="Helical" evidence="1">
    <location>
        <begin position="119"/>
        <end position="144"/>
    </location>
</feature>
<feature type="domain" description="VTT" evidence="2">
    <location>
        <begin position="37"/>
        <end position="139"/>
    </location>
</feature>
<reference evidence="3" key="1">
    <citation type="submission" date="2020-04" db="EMBL/GenBank/DDBJ databases">
        <title>Nitratireductor sp. nov. isolated from mangrove soil.</title>
        <authorList>
            <person name="Ye Y."/>
        </authorList>
    </citation>
    <scope>NUCLEOTIDE SEQUENCE</scope>
    <source>
        <strain evidence="3">SY7</strain>
    </source>
</reference>
<dbReference type="Proteomes" id="UP000321389">
    <property type="component" value="Chromosome"/>
</dbReference>
<dbReference type="PANTHER" id="PTHR42709:SF4">
    <property type="entry name" value="INNER MEMBRANE PROTEIN YQAA"/>
    <property type="match status" value="1"/>
</dbReference>
<keyword evidence="1" id="KW-0812">Transmembrane</keyword>
<dbReference type="InterPro" id="IPR051311">
    <property type="entry name" value="DedA_domain"/>
</dbReference>
<dbReference type="KEGG" id="niy:FQ775_23150"/>
<dbReference type="EMBL" id="CP042301">
    <property type="protein sequence ID" value="QDZ03031.1"/>
    <property type="molecule type" value="Genomic_DNA"/>
</dbReference>
<keyword evidence="4" id="KW-1185">Reference proteome</keyword>
<feature type="transmembrane region" description="Helical" evidence="1">
    <location>
        <begin position="41"/>
        <end position="61"/>
    </location>
</feature>